<dbReference type="Gene3D" id="2.70.210.12">
    <property type="entry name" value="GTP1/OBG domain"/>
    <property type="match status" value="1"/>
</dbReference>
<protein>
    <recommendedName>
        <fullName evidence="9">OBG-type G domain-containing protein</fullName>
    </recommendedName>
</protein>
<dbReference type="InterPro" id="IPR006073">
    <property type="entry name" value="GTP-bd"/>
</dbReference>
<reference evidence="7" key="3">
    <citation type="submission" date="2018-08" db="UniProtKB">
        <authorList>
            <consortium name="EnsemblPlants"/>
        </authorList>
    </citation>
    <scope>IDENTIFICATION</scope>
    <source>
        <strain evidence="7">cv. Bd21</strain>
    </source>
</reference>
<dbReference type="PANTHER" id="PTHR11702:SF31">
    <property type="entry name" value="MITOCHONDRIAL RIBOSOME-ASSOCIATED GTPASE 2"/>
    <property type="match status" value="1"/>
</dbReference>
<dbReference type="EnsemblPlants" id="PNT62889">
    <property type="protein sequence ID" value="PNT62889"/>
    <property type="gene ID" value="BRADI_4g09260v3"/>
</dbReference>
<dbReference type="FunCoup" id="A0A2K2CLJ1">
    <property type="interactions" value="1493"/>
</dbReference>
<feature type="domain" description="Obg" evidence="5">
    <location>
        <begin position="130"/>
        <end position="412"/>
    </location>
</feature>
<feature type="region of interest" description="Disordered" evidence="3">
    <location>
        <begin position="1"/>
        <end position="21"/>
    </location>
</feature>
<feature type="compositionally biased region" description="Basic and acidic residues" evidence="3">
    <location>
        <begin position="1"/>
        <end position="12"/>
    </location>
</feature>
<evidence type="ECO:0000256" key="2">
    <source>
        <dbReference type="ARBA" id="ARBA00023134"/>
    </source>
</evidence>
<dbReference type="InterPro" id="IPR045086">
    <property type="entry name" value="OBG_GTPase"/>
</dbReference>
<dbReference type="InterPro" id="IPR027417">
    <property type="entry name" value="P-loop_NTPase"/>
</dbReference>
<dbReference type="ExpressionAtlas" id="A0A2K2CLJ1">
    <property type="expression patterns" value="baseline and differential"/>
</dbReference>
<evidence type="ECO:0000313" key="6">
    <source>
        <dbReference type="EMBL" id="PNT62889.1"/>
    </source>
</evidence>
<dbReference type="RefSeq" id="XP_024310222.1">
    <property type="nucleotide sequence ID" value="XM_024454454.1"/>
</dbReference>
<evidence type="ECO:0000256" key="1">
    <source>
        <dbReference type="ARBA" id="ARBA00022741"/>
    </source>
</evidence>
<dbReference type="InterPro" id="IPR006169">
    <property type="entry name" value="GTP1_OBG_dom"/>
</dbReference>
<evidence type="ECO:0000313" key="8">
    <source>
        <dbReference type="Proteomes" id="UP000008810"/>
    </source>
</evidence>
<feature type="compositionally biased region" description="Polar residues" evidence="3">
    <location>
        <begin position="282"/>
        <end position="306"/>
    </location>
</feature>
<evidence type="ECO:0000259" key="4">
    <source>
        <dbReference type="PROSITE" id="PS51710"/>
    </source>
</evidence>
<evidence type="ECO:0008006" key="9">
    <source>
        <dbReference type="Google" id="ProtNLM"/>
    </source>
</evidence>
<dbReference type="OrthoDB" id="347018at2759"/>
<feature type="compositionally biased region" description="Basic and acidic residues" evidence="3">
    <location>
        <begin position="271"/>
        <end position="281"/>
    </location>
</feature>
<feature type="region of interest" description="Disordered" evidence="3">
    <location>
        <begin position="252"/>
        <end position="347"/>
    </location>
</feature>
<feature type="compositionally biased region" description="Polar residues" evidence="3">
    <location>
        <begin position="255"/>
        <end position="270"/>
    </location>
</feature>
<dbReference type="STRING" id="15368.A0A2K2CLJ1"/>
<dbReference type="GO" id="GO:0042254">
    <property type="term" value="P:ribosome biogenesis"/>
    <property type="evidence" value="ECO:0007669"/>
    <property type="project" value="UniProtKB-UniRule"/>
</dbReference>
<dbReference type="GeneID" id="100822883"/>
<dbReference type="PROSITE" id="PS51710">
    <property type="entry name" value="G_OBG"/>
    <property type="match status" value="1"/>
</dbReference>
<proteinExistence type="predicted"/>
<name>A0A2K2CLJ1_BRADI</name>
<feature type="compositionally biased region" description="Acidic residues" evidence="3">
    <location>
        <begin position="312"/>
        <end position="347"/>
    </location>
</feature>
<feature type="region of interest" description="Disordered" evidence="3">
    <location>
        <begin position="144"/>
        <end position="173"/>
    </location>
</feature>
<dbReference type="GO" id="GO:0005525">
    <property type="term" value="F:GTP binding"/>
    <property type="evidence" value="ECO:0000318"/>
    <property type="project" value="GO_Central"/>
</dbReference>
<dbReference type="PROSITE" id="PS51883">
    <property type="entry name" value="OBG"/>
    <property type="match status" value="1"/>
</dbReference>
<dbReference type="Proteomes" id="UP000008810">
    <property type="component" value="Chromosome 4"/>
</dbReference>
<organism evidence="6">
    <name type="scientific">Brachypodium distachyon</name>
    <name type="common">Purple false brome</name>
    <name type="synonym">Trachynia distachya</name>
    <dbReference type="NCBI Taxonomy" id="15368"/>
    <lineage>
        <taxon>Eukaryota</taxon>
        <taxon>Viridiplantae</taxon>
        <taxon>Streptophyta</taxon>
        <taxon>Embryophyta</taxon>
        <taxon>Tracheophyta</taxon>
        <taxon>Spermatophyta</taxon>
        <taxon>Magnoliopsida</taxon>
        <taxon>Liliopsida</taxon>
        <taxon>Poales</taxon>
        <taxon>Poaceae</taxon>
        <taxon>BOP clade</taxon>
        <taxon>Pooideae</taxon>
        <taxon>Stipodae</taxon>
        <taxon>Brachypodieae</taxon>
        <taxon>Brachypodium</taxon>
    </lineage>
</organism>
<dbReference type="PANTHER" id="PTHR11702">
    <property type="entry name" value="DEVELOPMENTALLY REGULATED GTP-BINDING PROTEIN-RELATED"/>
    <property type="match status" value="1"/>
</dbReference>
<dbReference type="SUPFAM" id="SSF82051">
    <property type="entry name" value="Obg GTP-binding protein N-terminal domain"/>
    <property type="match status" value="1"/>
</dbReference>
<keyword evidence="1" id="KW-0547">Nucleotide-binding</keyword>
<accession>A0A2K2CLJ1</accession>
<dbReference type="SUPFAM" id="SSF52540">
    <property type="entry name" value="P-loop containing nucleoside triphosphate hydrolases"/>
    <property type="match status" value="1"/>
</dbReference>
<reference evidence="6 7" key="1">
    <citation type="journal article" date="2010" name="Nature">
        <title>Genome sequencing and analysis of the model grass Brachypodium distachyon.</title>
        <authorList>
            <consortium name="International Brachypodium Initiative"/>
        </authorList>
    </citation>
    <scope>NUCLEOTIDE SEQUENCE [LARGE SCALE GENOMIC DNA]</scope>
    <source>
        <strain evidence="6 7">Bd21</strain>
    </source>
</reference>
<dbReference type="Gramene" id="PNT62889">
    <property type="protein sequence ID" value="PNT62889"/>
    <property type="gene ID" value="BRADI_4g09260v3"/>
</dbReference>
<dbReference type="InterPro" id="IPR031167">
    <property type="entry name" value="G_OBG"/>
</dbReference>
<dbReference type="EMBL" id="CM000883">
    <property type="protein sequence ID" value="PNT62889.1"/>
    <property type="molecule type" value="Genomic_DNA"/>
</dbReference>
<reference evidence="6" key="2">
    <citation type="submission" date="2017-06" db="EMBL/GenBank/DDBJ databases">
        <title>WGS assembly of Brachypodium distachyon.</title>
        <authorList>
            <consortium name="The International Brachypodium Initiative"/>
            <person name="Lucas S."/>
            <person name="Harmon-Smith M."/>
            <person name="Lail K."/>
            <person name="Tice H."/>
            <person name="Grimwood J."/>
            <person name="Bruce D."/>
            <person name="Barry K."/>
            <person name="Shu S."/>
            <person name="Lindquist E."/>
            <person name="Wang M."/>
            <person name="Pitluck S."/>
            <person name="Vogel J.P."/>
            <person name="Garvin D.F."/>
            <person name="Mockler T.C."/>
            <person name="Schmutz J."/>
            <person name="Rokhsar D."/>
            <person name="Bevan M.W."/>
        </authorList>
    </citation>
    <scope>NUCLEOTIDE SEQUENCE</scope>
    <source>
        <strain evidence="6">Bd21</strain>
    </source>
</reference>
<evidence type="ECO:0000256" key="3">
    <source>
        <dbReference type="SAM" id="MobiDB-lite"/>
    </source>
</evidence>
<dbReference type="Gene3D" id="3.40.50.300">
    <property type="entry name" value="P-loop containing nucleotide triphosphate hydrolases"/>
    <property type="match status" value="1"/>
</dbReference>
<dbReference type="AlphaFoldDB" id="A0A2K2CLJ1"/>
<gene>
    <name evidence="7" type="primary">LOC100822883</name>
    <name evidence="6" type="ORF">BRADI_4g09260v3</name>
</gene>
<dbReference type="GO" id="GO:0005739">
    <property type="term" value="C:mitochondrion"/>
    <property type="evidence" value="ECO:0000318"/>
    <property type="project" value="GO_Central"/>
</dbReference>
<keyword evidence="2" id="KW-0342">GTP-binding</keyword>
<feature type="region of interest" description="Disordered" evidence="3">
    <location>
        <begin position="191"/>
        <end position="212"/>
    </location>
</feature>
<evidence type="ECO:0000259" key="5">
    <source>
        <dbReference type="PROSITE" id="PS51883"/>
    </source>
</evidence>
<dbReference type="Pfam" id="PF01926">
    <property type="entry name" value="MMR_HSR1"/>
    <property type="match status" value="1"/>
</dbReference>
<evidence type="ECO:0000313" key="7">
    <source>
        <dbReference type="EnsemblPlants" id="PNT62889"/>
    </source>
</evidence>
<keyword evidence="8" id="KW-1185">Reference proteome</keyword>
<dbReference type="CDD" id="cd01898">
    <property type="entry name" value="Obg"/>
    <property type="match status" value="1"/>
</dbReference>
<feature type="compositionally biased region" description="Gly residues" evidence="3">
    <location>
        <begin position="163"/>
        <end position="172"/>
    </location>
</feature>
<feature type="domain" description="OBG-type G" evidence="4">
    <location>
        <begin position="413"/>
        <end position="586"/>
    </location>
</feature>
<dbReference type="PRINTS" id="PR00326">
    <property type="entry name" value="GTP1OBG"/>
</dbReference>
<sequence length="601" mass="65585">MGKVIDRNEAHGPHPLLGPWPSTLARHSRTLPLLGPPPWISPPPPARRRSTAPLLILQRLSNPIRIQQSVLLFREDAALAAARSPSPAPHLAGERVSRRVGRWGELPWLCAGGQEGEGGAFAVVWCVQARGMVDRFRLRARGGDGGNGCVSQRRSRSDRQGRPDGGNGGTGGDVILECSGSIWDFSSLQHHTKAGRGGHGLPKNQIGTRGSDKVARVPVGTVIHLVCGELPFFTVNTPTRSLDPWDIPDAAEHSAASSDQMNSRESINGNESKRGSNDQWEKQTCSGTGSKTGFPNTEDYNVSSTQHKVEIDETDPFDSEYDEFWEDEDEDDSEEEDTEEEREEDDVQYSVAELTRPGQRLIVAQGGEGGLGNVSIGKGMRMSKENRLQEIARLSGGQQGTESFLVLELKSIADVGLVGLPNAGKSTLLSALSRAQPEIADYAFTTLRPNIGSLTYEDYFSVKVADIPGLIKGAHENRGLGHAFLRHIERTKVLTYVLDLAATLNGRKGTPPWEQLHDLVVELEHYQEGLTKRPSLIVANKIDEEGADAMYDELKRRVQGVPIFPLCAILQEGVPDLRVGLRDLMDASEPQVVDLSKIIVD</sequence>
<dbReference type="GO" id="GO:0003924">
    <property type="term" value="F:GTPase activity"/>
    <property type="evidence" value="ECO:0000318"/>
    <property type="project" value="GO_Central"/>
</dbReference>
<dbReference type="Pfam" id="PF01018">
    <property type="entry name" value="GTP1_OBG"/>
    <property type="match status" value="1"/>
</dbReference>
<dbReference type="InterPro" id="IPR036726">
    <property type="entry name" value="GTP1_OBG_dom_sf"/>
</dbReference>